<protein>
    <submittedName>
        <fullName evidence="2">Uncharacterized protein</fullName>
    </submittedName>
</protein>
<proteinExistence type="predicted"/>
<feature type="transmembrane region" description="Helical" evidence="1">
    <location>
        <begin position="52"/>
        <end position="74"/>
    </location>
</feature>
<keyword evidence="1" id="KW-0812">Transmembrane</keyword>
<evidence type="ECO:0000256" key="1">
    <source>
        <dbReference type="SAM" id="Phobius"/>
    </source>
</evidence>
<feature type="transmembrane region" description="Helical" evidence="1">
    <location>
        <begin position="25"/>
        <end position="45"/>
    </location>
</feature>
<sequence length="159" mass="18444">MENKPFERIQRSFNYTPESIFTNQWSNLAFGVGMIVIPALFPFGLRIRHLRILSPAVFSTILIVGGVLLLFFTWRSMRNARALKAVGGKITVDGTRVTYPEVEKGKVEYRSFLTSDIEYVKDDEEEHQCKVKTPDNYIIFEAKYFDSWEEFEAFRSLLG</sequence>
<reference evidence="3" key="1">
    <citation type="submission" date="2019-06" db="EMBL/GenBank/DDBJ databases">
        <title>Alistipes onderdonkii subsp. vulgaris subsp. nov., Alistipes dispar sp. nov. and Alistipes communis sp. nov., isolated from human faeces, and creation of Alistipes onderdonkii subsp. onderdonkii subsp. nov.</title>
        <authorList>
            <person name="Sakamoto M."/>
            <person name="Ikeyama N."/>
            <person name="Ogata Y."/>
            <person name="Suda W."/>
            <person name="Iino T."/>
            <person name="Hattori M."/>
            <person name="Ohkuma M."/>
        </authorList>
    </citation>
    <scope>NUCLEOTIDE SEQUENCE [LARGE SCALE GENOMIC DNA]</scope>
    <source>
        <strain evidence="3">5CBH24</strain>
    </source>
</reference>
<gene>
    <name evidence="2" type="ORF">A5CBH24_20960</name>
</gene>
<keyword evidence="1" id="KW-1133">Transmembrane helix</keyword>
<accession>A0A4Y1WUL5</accession>
<keyword evidence="1" id="KW-0472">Membrane</keyword>
<dbReference type="RefSeq" id="WP_141413130.1">
    <property type="nucleotide sequence ID" value="NZ_AP019735.1"/>
</dbReference>
<name>A0A4Y1WUL5_9BACT</name>
<dbReference type="EMBL" id="AP019735">
    <property type="protein sequence ID" value="BBL04783.1"/>
    <property type="molecule type" value="Genomic_DNA"/>
</dbReference>
<organism evidence="2 3">
    <name type="scientific">Alistipes communis</name>
    <dbReference type="NCBI Taxonomy" id="2585118"/>
    <lineage>
        <taxon>Bacteria</taxon>
        <taxon>Pseudomonadati</taxon>
        <taxon>Bacteroidota</taxon>
        <taxon>Bacteroidia</taxon>
        <taxon>Bacteroidales</taxon>
        <taxon>Rikenellaceae</taxon>
        <taxon>Alistipes</taxon>
    </lineage>
</organism>
<dbReference type="Proteomes" id="UP000318946">
    <property type="component" value="Chromosome"/>
</dbReference>
<dbReference type="OrthoDB" id="1047289at2"/>
<keyword evidence="3" id="KW-1185">Reference proteome</keyword>
<evidence type="ECO:0000313" key="3">
    <source>
        <dbReference type="Proteomes" id="UP000318946"/>
    </source>
</evidence>
<dbReference type="GeneID" id="78342814"/>
<dbReference type="KEGG" id="acou:A5CBH24_20960"/>
<dbReference type="AlphaFoldDB" id="A0A4Y1WUL5"/>
<evidence type="ECO:0000313" key="2">
    <source>
        <dbReference type="EMBL" id="BBL04783.1"/>
    </source>
</evidence>